<evidence type="ECO:0000313" key="1">
    <source>
        <dbReference type="EMBL" id="QTQ06799.1"/>
    </source>
</evidence>
<dbReference type="GeneID" id="80832452"/>
<proteinExistence type="predicted"/>
<accession>A0AAE7UUA2</accession>
<dbReference type="EMBL" id="MW380983">
    <property type="protein sequence ID" value="QTQ06799.1"/>
    <property type="molecule type" value="Genomic_DNA"/>
</dbReference>
<keyword evidence="2" id="KW-1185">Reference proteome</keyword>
<dbReference type="RefSeq" id="YP_010845299.1">
    <property type="nucleotide sequence ID" value="NC_079188.1"/>
</dbReference>
<organism evidence="1 2">
    <name type="scientific">Aeromonas phage PVN03</name>
    <dbReference type="NCBI Taxonomy" id="2822864"/>
    <lineage>
        <taxon>Viruses</taxon>
        <taxon>Duplodnaviria</taxon>
        <taxon>Heunggongvirae</taxon>
        <taxon>Uroviricota</taxon>
        <taxon>Caudoviricetes</taxon>
        <taxon>Chaseviridae</taxon>
        <taxon>Nefertitivirinae</taxon>
        <taxon>Phayathaivirus</taxon>
        <taxon>Phayathaivirus PVN03</taxon>
    </lineage>
</organism>
<evidence type="ECO:0000313" key="2">
    <source>
        <dbReference type="Proteomes" id="UP000827344"/>
    </source>
</evidence>
<dbReference type="Proteomes" id="UP000827344">
    <property type="component" value="Segment"/>
</dbReference>
<reference evidence="1 2" key="1">
    <citation type="submission" date="2020-12" db="EMBL/GenBank/DDBJ databases">
        <title>Genomic analysis of Aeromonas hydrophila bacteriophages isolated in striped catfish farms in the Mekong Delta, Vietnam.</title>
        <authorList>
            <person name="Hoang H.A."/>
            <person name="Quang V.T."/>
            <person name="Phi N.L."/>
            <person name="Thi X.T."/>
            <person name="Nguyen N.H."/>
        </authorList>
    </citation>
    <scope>NUCLEOTIDE SEQUENCE [LARGE SCALE GENOMIC DNA]</scope>
</reference>
<dbReference type="KEGG" id="vg:80832452"/>
<protein>
    <submittedName>
        <fullName evidence="1">Uncharacterized protein</fullName>
    </submittedName>
</protein>
<sequence>MKAKKAGVWGVGNWQCTTYGFKTKSAAKRFMKSLGFTGRKVEDKGEELESHNYQRGKLEFGRFFPATYVEGFKYLAHVCHK</sequence>
<name>A0AAE7UUA2_9CAUD</name>